<dbReference type="Proteomes" id="UP001145742">
    <property type="component" value="Unassembled WGS sequence"/>
</dbReference>
<gene>
    <name evidence="1" type="ORF">WISP_149142</name>
</gene>
<dbReference type="PANTHER" id="PTHR33332">
    <property type="entry name" value="REVERSE TRANSCRIPTASE DOMAIN-CONTAINING PROTEIN"/>
    <property type="match status" value="1"/>
</dbReference>
<reference evidence="1" key="1">
    <citation type="submission" date="2019-10" db="EMBL/GenBank/DDBJ databases">
        <authorList>
            <person name="Soares A.E.R."/>
            <person name="Aleixo A."/>
            <person name="Schneider P."/>
            <person name="Miyaki C.Y."/>
            <person name="Schneider M.P."/>
            <person name="Mello C."/>
            <person name="Vasconcelos A.T.R."/>
        </authorList>
    </citation>
    <scope>NUCLEOTIDE SEQUENCE</scope>
    <source>
        <tissue evidence="1">Muscle</tissue>
    </source>
</reference>
<accession>A0ABQ9CK04</accession>
<organism evidence="1 2">
    <name type="scientific">Willisornis vidua</name>
    <name type="common">Xingu scale-backed antbird</name>
    <dbReference type="NCBI Taxonomy" id="1566151"/>
    <lineage>
        <taxon>Eukaryota</taxon>
        <taxon>Metazoa</taxon>
        <taxon>Chordata</taxon>
        <taxon>Craniata</taxon>
        <taxon>Vertebrata</taxon>
        <taxon>Euteleostomi</taxon>
        <taxon>Archelosauria</taxon>
        <taxon>Archosauria</taxon>
        <taxon>Dinosauria</taxon>
        <taxon>Saurischia</taxon>
        <taxon>Theropoda</taxon>
        <taxon>Coelurosauria</taxon>
        <taxon>Aves</taxon>
        <taxon>Neognathae</taxon>
        <taxon>Neoaves</taxon>
        <taxon>Telluraves</taxon>
        <taxon>Australaves</taxon>
        <taxon>Passeriformes</taxon>
        <taxon>Thamnophilidae</taxon>
        <taxon>Willisornis</taxon>
    </lineage>
</organism>
<proteinExistence type="predicted"/>
<evidence type="ECO:0000313" key="1">
    <source>
        <dbReference type="EMBL" id="KAJ7403766.1"/>
    </source>
</evidence>
<keyword evidence="2" id="KW-1185">Reference proteome</keyword>
<evidence type="ECO:0000313" key="2">
    <source>
        <dbReference type="Proteomes" id="UP001145742"/>
    </source>
</evidence>
<protein>
    <submittedName>
        <fullName evidence="1">Rna-directed dna polymerase from mobile element jockey-like</fullName>
    </submittedName>
</protein>
<name>A0ABQ9CK04_9PASS</name>
<comment type="caution">
    <text evidence="1">The sequence shown here is derived from an EMBL/GenBank/DDBJ whole genome shotgun (WGS) entry which is preliminary data.</text>
</comment>
<dbReference type="EMBL" id="WHWB01034807">
    <property type="protein sequence ID" value="KAJ7403766.1"/>
    <property type="molecule type" value="Genomic_DNA"/>
</dbReference>
<sequence>MVWRGVKCTLTKLAKDTKLRGAVDSLKGREALQRDLDKLANWAITNCMMFNKSKCQILHLGQGSPGYTYKLENEKLQSCPVQSDLRVLVNSKLNPGEEEAEGRGDLIAVYNFEMGSEGGSADLFFLVTWEKQKGNGMKLHQREVQVGHQEKILH</sequence>